<feature type="compositionally biased region" description="Polar residues" evidence="4">
    <location>
        <begin position="1"/>
        <end position="12"/>
    </location>
</feature>
<dbReference type="InterPro" id="IPR000266">
    <property type="entry name" value="Ribosomal_uS17"/>
</dbReference>
<dbReference type="GO" id="GO:0003735">
    <property type="term" value="F:structural constituent of ribosome"/>
    <property type="evidence" value="ECO:0007669"/>
    <property type="project" value="InterPro"/>
</dbReference>
<accession>A0A7S2HQC3</accession>
<protein>
    <recommendedName>
        <fullName evidence="6">30S ribosomal protein S17, chloroplastic</fullName>
    </recommendedName>
</protein>
<evidence type="ECO:0000256" key="1">
    <source>
        <dbReference type="ARBA" id="ARBA00010254"/>
    </source>
</evidence>
<dbReference type="GO" id="GO:0005840">
    <property type="term" value="C:ribosome"/>
    <property type="evidence" value="ECO:0007669"/>
    <property type="project" value="UniProtKB-KW"/>
</dbReference>
<dbReference type="Pfam" id="PF00366">
    <property type="entry name" value="Ribosomal_S17"/>
    <property type="match status" value="1"/>
</dbReference>
<organism evidence="5">
    <name type="scientific">Haptolina brevifila</name>
    <dbReference type="NCBI Taxonomy" id="156173"/>
    <lineage>
        <taxon>Eukaryota</taxon>
        <taxon>Haptista</taxon>
        <taxon>Haptophyta</taxon>
        <taxon>Prymnesiophyceae</taxon>
        <taxon>Prymnesiales</taxon>
        <taxon>Prymnesiaceae</taxon>
        <taxon>Haptolina</taxon>
    </lineage>
</organism>
<dbReference type="GO" id="GO:1990904">
    <property type="term" value="C:ribonucleoprotein complex"/>
    <property type="evidence" value="ECO:0007669"/>
    <property type="project" value="UniProtKB-KW"/>
</dbReference>
<evidence type="ECO:0000256" key="4">
    <source>
        <dbReference type="SAM" id="MobiDB-lite"/>
    </source>
</evidence>
<dbReference type="PANTHER" id="PTHR10744">
    <property type="entry name" value="40S RIBOSOMAL PROTEIN S11 FAMILY MEMBER"/>
    <property type="match status" value="1"/>
</dbReference>
<dbReference type="GO" id="GO:0006412">
    <property type="term" value="P:translation"/>
    <property type="evidence" value="ECO:0007669"/>
    <property type="project" value="InterPro"/>
</dbReference>
<keyword evidence="2" id="KW-0689">Ribosomal protein</keyword>
<gene>
    <name evidence="5" type="ORF">CBRE1094_LOCUS28362</name>
</gene>
<evidence type="ECO:0000256" key="3">
    <source>
        <dbReference type="ARBA" id="ARBA00023274"/>
    </source>
</evidence>
<dbReference type="SUPFAM" id="SSF50249">
    <property type="entry name" value="Nucleic acid-binding proteins"/>
    <property type="match status" value="1"/>
</dbReference>
<dbReference type="PANTHER" id="PTHR10744:SF1">
    <property type="entry name" value="SMALL RIBOSOMAL SUBUNIT PROTEIN US17M"/>
    <property type="match status" value="1"/>
</dbReference>
<reference evidence="5" key="1">
    <citation type="submission" date="2021-01" db="EMBL/GenBank/DDBJ databases">
        <authorList>
            <person name="Corre E."/>
            <person name="Pelletier E."/>
            <person name="Niang G."/>
            <person name="Scheremetjew M."/>
            <person name="Finn R."/>
            <person name="Kale V."/>
            <person name="Holt S."/>
            <person name="Cochrane G."/>
            <person name="Meng A."/>
            <person name="Brown T."/>
            <person name="Cohen L."/>
        </authorList>
    </citation>
    <scope>NUCLEOTIDE SEQUENCE</scope>
    <source>
        <strain evidence="5">UTEX LB 985</strain>
    </source>
</reference>
<dbReference type="CDD" id="cd00364">
    <property type="entry name" value="Ribosomal_uS17"/>
    <property type="match status" value="1"/>
</dbReference>
<feature type="region of interest" description="Disordered" evidence="4">
    <location>
        <begin position="1"/>
        <end position="31"/>
    </location>
</feature>
<evidence type="ECO:0000313" key="5">
    <source>
        <dbReference type="EMBL" id="CAD9497127.1"/>
    </source>
</evidence>
<dbReference type="EMBL" id="HBGU01051990">
    <property type="protein sequence ID" value="CAD9497127.1"/>
    <property type="molecule type" value="Transcribed_RNA"/>
</dbReference>
<dbReference type="InterPro" id="IPR012340">
    <property type="entry name" value="NA-bd_OB-fold"/>
</dbReference>
<sequence length="132" mass="14642">MGAQTSVHNTRSLLIDGKAASPAPRTGRRPTMPRILPAVRYQLGKLVGYVTSTANNKTAVVAVPRIFRHRLVDKDIKRRTKMWAHDEFNLCSVGDMVRLQPSRALSKKKAHIVAEIIHKEDGSPPPTPFPSI</sequence>
<dbReference type="AlphaFoldDB" id="A0A7S2HQC3"/>
<evidence type="ECO:0000256" key="2">
    <source>
        <dbReference type="ARBA" id="ARBA00022980"/>
    </source>
</evidence>
<evidence type="ECO:0008006" key="6">
    <source>
        <dbReference type="Google" id="ProtNLM"/>
    </source>
</evidence>
<dbReference type="Gene3D" id="2.40.50.140">
    <property type="entry name" value="Nucleic acid-binding proteins"/>
    <property type="match status" value="1"/>
</dbReference>
<keyword evidence="3" id="KW-0687">Ribonucleoprotein</keyword>
<name>A0A7S2HQC3_9EUKA</name>
<proteinExistence type="inferred from homology"/>
<comment type="similarity">
    <text evidence="1">Belongs to the universal ribosomal protein uS17 family.</text>
</comment>